<feature type="coiled-coil region" evidence="5">
    <location>
        <begin position="836"/>
        <end position="891"/>
    </location>
</feature>
<dbReference type="GO" id="GO:0042803">
    <property type="term" value="F:protein homodimerization activity"/>
    <property type="evidence" value="ECO:0007669"/>
    <property type="project" value="EnsemblPlants"/>
</dbReference>
<dbReference type="GO" id="GO:0015031">
    <property type="term" value="P:protein transport"/>
    <property type="evidence" value="ECO:0007669"/>
    <property type="project" value="UniProtKB-KW"/>
</dbReference>
<dbReference type="OMA" id="GLRWYLI"/>
<dbReference type="GO" id="GO:0034045">
    <property type="term" value="C:phagophore assembly site membrane"/>
    <property type="evidence" value="ECO:0000318"/>
    <property type="project" value="GO_Central"/>
</dbReference>
<keyword evidence="10" id="KW-1185">Reference proteome</keyword>
<feature type="compositionally biased region" description="Basic and acidic residues" evidence="6">
    <location>
        <begin position="731"/>
        <end position="745"/>
    </location>
</feature>
<dbReference type="GO" id="GO:0005776">
    <property type="term" value="C:autophagosome"/>
    <property type="evidence" value="ECO:0007669"/>
    <property type="project" value="EnsemblPlants"/>
</dbReference>
<keyword evidence="2" id="KW-0653">Protein transport</keyword>
<feature type="region of interest" description="Disordered" evidence="6">
    <location>
        <begin position="714"/>
        <end position="745"/>
    </location>
</feature>
<dbReference type="InterPro" id="IPR019460">
    <property type="entry name" value="Atg11_C"/>
</dbReference>
<evidence type="ECO:0000256" key="2">
    <source>
        <dbReference type="ARBA" id="ARBA00022927"/>
    </source>
</evidence>
<name>U5DEE8_AMBTC</name>
<dbReference type="GO" id="GO:0000425">
    <property type="term" value="P:pexophagy"/>
    <property type="evidence" value="ECO:0000318"/>
    <property type="project" value="GO_Central"/>
</dbReference>
<evidence type="ECO:0000256" key="3">
    <source>
        <dbReference type="ARBA" id="ARBA00023006"/>
    </source>
</evidence>
<dbReference type="GO" id="GO:0019901">
    <property type="term" value="F:protein kinase binding"/>
    <property type="evidence" value="ECO:0000318"/>
    <property type="project" value="GO_Central"/>
</dbReference>
<evidence type="ECO:0000256" key="1">
    <source>
        <dbReference type="ARBA" id="ARBA00022448"/>
    </source>
</evidence>
<accession>U5DEE8</accession>
<evidence type="ECO:0000313" key="9">
    <source>
        <dbReference type="EMBL" id="ERN19812.1"/>
    </source>
</evidence>
<feature type="domain" description="Autophagy-related protein 11 C-terminal" evidence="8">
    <location>
        <begin position="998"/>
        <end position="1134"/>
    </location>
</feature>
<dbReference type="InterPro" id="IPR040040">
    <property type="entry name" value="ATG11"/>
</dbReference>
<dbReference type="InterPro" id="IPR029071">
    <property type="entry name" value="Ubiquitin-like_domsf"/>
</dbReference>
<dbReference type="HOGENOM" id="CLU_007054_0_0_1"/>
<feature type="domain" description="Autophagy protein ATG17-like" evidence="7">
    <location>
        <begin position="146"/>
        <end position="474"/>
    </location>
</feature>
<dbReference type="KEGG" id="atr:18448210"/>
<evidence type="ECO:0000259" key="8">
    <source>
        <dbReference type="Pfam" id="PF10377"/>
    </source>
</evidence>
<dbReference type="PANTHER" id="PTHR13222">
    <property type="entry name" value="RB1-INDUCIBLE COILED-COIL"/>
    <property type="match status" value="1"/>
</dbReference>
<keyword evidence="1" id="KW-0813">Transport</keyword>
<dbReference type="Pfam" id="PF04108">
    <property type="entry name" value="ATG17_like"/>
    <property type="match status" value="1"/>
</dbReference>
<evidence type="ECO:0000256" key="4">
    <source>
        <dbReference type="ARBA" id="ARBA00023054"/>
    </source>
</evidence>
<dbReference type="PANTHER" id="PTHR13222:SF1">
    <property type="entry name" value="RB1-INDUCIBLE COILED-COIL PROTEIN 1"/>
    <property type="match status" value="1"/>
</dbReference>
<dbReference type="GO" id="GO:0060090">
    <property type="term" value="F:molecular adaptor activity"/>
    <property type="evidence" value="ECO:0000318"/>
    <property type="project" value="GO_Central"/>
</dbReference>
<gene>
    <name evidence="9" type="ORF">AMTR_s00064p00167250</name>
</gene>
<dbReference type="GO" id="GO:0061709">
    <property type="term" value="P:reticulophagy"/>
    <property type="evidence" value="ECO:0000318"/>
    <property type="project" value="GO_Central"/>
</dbReference>
<dbReference type="GO" id="GO:0034517">
    <property type="term" value="P:ribophagy"/>
    <property type="evidence" value="ECO:0000318"/>
    <property type="project" value="GO_Central"/>
</dbReference>
<dbReference type="Proteomes" id="UP000017836">
    <property type="component" value="Unassembled WGS sequence"/>
</dbReference>
<evidence type="ECO:0000259" key="7">
    <source>
        <dbReference type="Pfam" id="PF04108"/>
    </source>
</evidence>
<keyword evidence="3" id="KW-0072">Autophagy</keyword>
<dbReference type="Pfam" id="PF10377">
    <property type="entry name" value="ATG11"/>
    <property type="match status" value="1"/>
</dbReference>
<dbReference type="Gramene" id="ERN19812">
    <property type="protein sequence ID" value="ERN19812"/>
    <property type="gene ID" value="AMTR_s00064p00167250"/>
</dbReference>
<evidence type="ECO:0000256" key="6">
    <source>
        <dbReference type="SAM" id="MobiDB-lite"/>
    </source>
</evidence>
<reference evidence="10" key="1">
    <citation type="journal article" date="2013" name="Science">
        <title>The Amborella genome and the evolution of flowering plants.</title>
        <authorList>
            <consortium name="Amborella Genome Project"/>
        </authorList>
    </citation>
    <scope>NUCLEOTIDE SEQUENCE [LARGE SCALE GENOMIC DNA]</scope>
</reference>
<dbReference type="GO" id="GO:0034727">
    <property type="term" value="P:piecemeal microautophagy of the nucleus"/>
    <property type="evidence" value="ECO:0000318"/>
    <property type="project" value="GO_Central"/>
</dbReference>
<dbReference type="GO" id="GO:0010150">
    <property type="term" value="P:leaf senescence"/>
    <property type="evidence" value="ECO:0007669"/>
    <property type="project" value="EnsemblPlants"/>
</dbReference>
<dbReference type="CDD" id="cd17039">
    <property type="entry name" value="Ubl_ubiquitin_like"/>
    <property type="match status" value="1"/>
</dbReference>
<organism evidence="9 10">
    <name type="scientific">Amborella trichopoda</name>
    <dbReference type="NCBI Taxonomy" id="13333"/>
    <lineage>
        <taxon>Eukaryota</taxon>
        <taxon>Viridiplantae</taxon>
        <taxon>Streptophyta</taxon>
        <taxon>Embryophyta</taxon>
        <taxon>Tracheophyta</taxon>
        <taxon>Spermatophyta</taxon>
        <taxon>Magnoliopsida</taxon>
        <taxon>Amborellales</taxon>
        <taxon>Amborellaceae</taxon>
        <taxon>Amborella</taxon>
    </lineage>
</organism>
<proteinExistence type="predicted"/>
<dbReference type="eggNOG" id="ENOG502QUG9">
    <property type="taxonomic scope" value="Eukaryota"/>
</dbReference>
<dbReference type="AlphaFoldDB" id="U5DEE8"/>
<evidence type="ECO:0000313" key="10">
    <source>
        <dbReference type="Proteomes" id="UP000017836"/>
    </source>
</evidence>
<feature type="coiled-coil region" evidence="5">
    <location>
        <begin position="649"/>
        <end position="676"/>
    </location>
</feature>
<sequence>MSCIETVESRPPAGLIVHVAENGHSFELNCTEEDSVDAVQRCLETLCQIQFNDQLLLCGDMKLESHRPLSFYKLLGNGRDVFLYNRARLIPDCPLPSPEEINFLEPTELPSPSSLQDPHPLDDAVDPALKALSSYERQFRYHFQRGHAIYVSTQSKFEACKRLLRQQKVQERAFETARGNMDHYYRMINQTYVEFMKHFSRQHRHHSDLLLNFDKDIEKLRSIKLHPALQTGSLRCLLDFICEDNLRKLASNCAVSHRQFQVKVSHLKGMYNDLAQGVDRLFSMKAPVGIRDVELMIKEYQQYLDEQTSIMQSLSKDVNTVKKLVDDCVSSQVSASDAVSALGRMYNVHEKNHLPRMHACHRENKKLLDFCKIKKDEMNLFVHRNMQTVAHLQSCTRDIRMQLPAFKEAMTRQDGSFADLRLLRRIGPAYRVCLAEVVRRKASMKLYMGQAGQMAEKLARKREDEVRRREEFLKVQSVCIPRDILASMGLFDSPSQCDVNITPFDTNLLDIDITDIDRYAPESLVGLSVKVDKPISSTKGSFSGSYGSCNSLEVEESPSTIDGKDAHEELFDESESIEIAGTSKLEVENARLKAELASALALVCSYGTDIDYDTFDDSKLDSILKENAERTAEALRLKDEYCKHFQDMLKVKQMQCITYEKRIQELEQRLSDQYMQQQKISSGGKEVSVSALSALKTEDCKSEVCGDAEVHAPYVPPEPMDEVSSSPAALDPKEEHSTVEMSGKDQEGLDESMTDLLGIHLQPVEPVPNSLDASMLEPQRDEQHIDCGSGKEKEKRVIETVQDPLNTIPCRTNTALESGLLLKNKEDLVVVLESALSDKSNECDETQSKLEAAMEEIVSLRRELEASIKLLDESQLNCAHLENCLHEAREEAHTNLCAADRKASEYRALRASAIKIRGLFERLRTCVSAPGGVAGFTESLRSLALSLGSSSANDNEDESAAEIRACIRILADKVSILSRQRAELLERCSRFDAAQGLLSKELEGKNELVKTLYNKKKQVNKERVAFLNFEVHELAAFVLNSAGHYEAINRNRPNYYLSDESVALFIEHLPYRPTFIIGQIVHIEHKFAKPPTPELGDQSDLLSSKGEGSGLPESFFNPYGLPLGSEYYVVTVAMLPEPIQSSPP</sequence>
<keyword evidence="4 5" id="KW-0175">Coiled coil</keyword>
<dbReference type="EMBL" id="KI392064">
    <property type="protein sequence ID" value="ERN19812.1"/>
    <property type="molecule type" value="Genomic_DNA"/>
</dbReference>
<dbReference type="STRING" id="13333.U5DEE8"/>
<dbReference type="GO" id="GO:0000045">
    <property type="term" value="P:autophagosome assembly"/>
    <property type="evidence" value="ECO:0000318"/>
    <property type="project" value="GO_Central"/>
</dbReference>
<dbReference type="GO" id="GO:0000422">
    <property type="term" value="P:autophagy of mitochondrion"/>
    <property type="evidence" value="ECO:0000318"/>
    <property type="project" value="GO_Central"/>
</dbReference>
<protein>
    <submittedName>
        <fullName evidence="9">Uncharacterized protein</fullName>
    </submittedName>
</protein>
<evidence type="ECO:0000256" key="5">
    <source>
        <dbReference type="SAM" id="Coils"/>
    </source>
</evidence>
<dbReference type="GO" id="GO:1990316">
    <property type="term" value="C:Atg1/ULK1 kinase complex"/>
    <property type="evidence" value="ECO:0000318"/>
    <property type="project" value="GO_Central"/>
</dbReference>
<dbReference type="OrthoDB" id="447953at2759"/>
<dbReference type="InterPro" id="IPR045326">
    <property type="entry name" value="ATG17-like_dom"/>
</dbReference>
<dbReference type="SUPFAM" id="SSF54236">
    <property type="entry name" value="Ubiquitin-like"/>
    <property type="match status" value="1"/>
</dbReference>